<evidence type="ECO:0000313" key="9">
    <source>
        <dbReference type="Proteomes" id="UP000301475"/>
    </source>
</evidence>
<protein>
    <recommendedName>
        <fullName evidence="7">ATP synthase subunit delta</fullName>
    </recommendedName>
    <alternativeName>
        <fullName evidence="7">ATP synthase F(1) sector subunit delta</fullName>
    </alternativeName>
    <alternativeName>
        <fullName evidence="7">F-type ATPase subunit delta</fullName>
        <shortName evidence="7">F-ATPase subunit delta</shortName>
    </alternativeName>
</protein>
<keyword evidence="7" id="KW-0139">CF(1)</keyword>
<dbReference type="PANTHER" id="PTHR11910">
    <property type="entry name" value="ATP SYNTHASE DELTA CHAIN"/>
    <property type="match status" value="1"/>
</dbReference>
<dbReference type="Proteomes" id="UP000301475">
    <property type="component" value="Chromosome"/>
</dbReference>
<comment type="similarity">
    <text evidence="7">Belongs to the ATPase delta chain family.</text>
</comment>
<comment type="subcellular location">
    <subcellularLocation>
        <location evidence="7">Cell membrane</location>
        <topology evidence="7">Peripheral membrane protein</topology>
    </subcellularLocation>
    <subcellularLocation>
        <location evidence="1">Membrane</location>
    </subcellularLocation>
</comment>
<dbReference type="OrthoDB" id="9802471at2"/>
<proteinExistence type="inferred from homology"/>
<reference evidence="8 9" key="1">
    <citation type="submission" date="2019-04" db="EMBL/GenBank/DDBJ databases">
        <authorList>
            <person name="Embree M."/>
            <person name="Gaffney J.R."/>
        </authorList>
    </citation>
    <scope>NUCLEOTIDE SEQUENCE [LARGE SCALE GENOMIC DNA]</scope>
    <source>
        <strain evidence="8 9">JE7A12</strain>
    </source>
</reference>
<evidence type="ECO:0000256" key="1">
    <source>
        <dbReference type="ARBA" id="ARBA00004370"/>
    </source>
</evidence>
<dbReference type="InterPro" id="IPR000711">
    <property type="entry name" value="ATPase_OSCP/dsu"/>
</dbReference>
<dbReference type="AlphaFoldDB" id="A0A4P8XSP3"/>
<keyword evidence="6 7" id="KW-0066">ATP synthesis</keyword>
<keyword evidence="5 7" id="KW-0472">Membrane</keyword>
<keyword evidence="7" id="KW-1003">Cell membrane</keyword>
<name>A0A4P8XSP3_9FIRM</name>
<dbReference type="GO" id="GO:0046933">
    <property type="term" value="F:proton-transporting ATP synthase activity, rotational mechanism"/>
    <property type="evidence" value="ECO:0007669"/>
    <property type="project" value="UniProtKB-UniRule"/>
</dbReference>
<dbReference type="HAMAP" id="MF_01416">
    <property type="entry name" value="ATP_synth_delta_bact"/>
    <property type="match status" value="1"/>
</dbReference>
<keyword evidence="3 7" id="KW-0375">Hydrogen ion transport</keyword>
<dbReference type="RefSeq" id="WP_138156037.1">
    <property type="nucleotide sequence ID" value="NZ_CP039381.1"/>
</dbReference>
<evidence type="ECO:0000256" key="6">
    <source>
        <dbReference type="ARBA" id="ARBA00023310"/>
    </source>
</evidence>
<evidence type="ECO:0000256" key="2">
    <source>
        <dbReference type="ARBA" id="ARBA00022448"/>
    </source>
</evidence>
<dbReference type="InterPro" id="IPR026015">
    <property type="entry name" value="ATP_synth_OSCP/delta_N_sf"/>
</dbReference>
<comment type="function">
    <text evidence="7">This protein is part of the stalk that links CF(0) to CF(1). It either transmits conformational changes from CF(0) to CF(1) or is implicated in proton conduction.</text>
</comment>
<evidence type="ECO:0000256" key="7">
    <source>
        <dbReference type="HAMAP-Rule" id="MF_01416"/>
    </source>
</evidence>
<dbReference type="GO" id="GO:0005886">
    <property type="term" value="C:plasma membrane"/>
    <property type="evidence" value="ECO:0007669"/>
    <property type="project" value="UniProtKB-SubCell"/>
</dbReference>
<comment type="function">
    <text evidence="7">F(1)F(0) ATP synthase produces ATP from ADP in the presence of a proton or sodium gradient. F-type ATPases consist of two structural domains, F(1) containing the extramembraneous catalytic core and F(0) containing the membrane proton channel, linked together by a central stalk and a peripheral stalk. During catalysis, ATP synthesis in the catalytic domain of F(1) is coupled via a rotary mechanism of the central stalk subunits to proton translocation.</text>
</comment>
<evidence type="ECO:0000256" key="5">
    <source>
        <dbReference type="ARBA" id="ARBA00023136"/>
    </source>
</evidence>
<dbReference type="PRINTS" id="PR00125">
    <property type="entry name" value="ATPASEDELTA"/>
</dbReference>
<sequence length="167" mass="19408">MTTTVSNYAKVLYQLNVSADSISIAEDTFAESKELMKVLCSPVIMPKKKYEIIDKIFPKDICNFIKVVSKNGRMTSINDIFKEYHNWYNKENKIVVAHLYYVVKPTEEQQEKLKAFVKKKLNASKVELELIEKPDLIGGFVIEANGHEFDRSFKNKLNALNRKLVWR</sequence>
<evidence type="ECO:0000313" key="8">
    <source>
        <dbReference type="EMBL" id="QCT05935.1"/>
    </source>
</evidence>
<dbReference type="SUPFAM" id="SSF47928">
    <property type="entry name" value="N-terminal domain of the delta subunit of the F1F0-ATP synthase"/>
    <property type="match status" value="1"/>
</dbReference>
<keyword evidence="9" id="KW-1185">Reference proteome</keyword>
<dbReference type="Pfam" id="PF00213">
    <property type="entry name" value="OSCP"/>
    <property type="match status" value="1"/>
</dbReference>
<organism evidence="8 9">
    <name type="scientific">Ruminococcus bovis</name>
    <dbReference type="NCBI Taxonomy" id="2564099"/>
    <lineage>
        <taxon>Bacteria</taxon>
        <taxon>Bacillati</taxon>
        <taxon>Bacillota</taxon>
        <taxon>Clostridia</taxon>
        <taxon>Eubacteriales</taxon>
        <taxon>Oscillospiraceae</taxon>
        <taxon>Ruminococcus</taxon>
    </lineage>
</organism>
<keyword evidence="4 7" id="KW-0406">Ion transport</keyword>
<dbReference type="EMBL" id="CP039381">
    <property type="protein sequence ID" value="QCT05935.1"/>
    <property type="molecule type" value="Genomic_DNA"/>
</dbReference>
<evidence type="ECO:0000256" key="3">
    <source>
        <dbReference type="ARBA" id="ARBA00022781"/>
    </source>
</evidence>
<dbReference type="KEGG" id="ruj:E5Z56_00480"/>
<keyword evidence="2 7" id="KW-0813">Transport</keyword>
<dbReference type="Gene3D" id="1.10.520.20">
    <property type="entry name" value="N-terminal domain of the delta subunit of the F1F0-ATP synthase"/>
    <property type="match status" value="1"/>
</dbReference>
<dbReference type="NCBIfam" id="TIGR01145">
    <property type="entry name" value="ATP_synt_delta"/>
    <property type="match status" value="1"/>
</dbReference>
<evidence type="ECO:0000256" key="4">
    <source>
        <dbReference type="ARBA" id="ARBA00023065"/>
    </source>
</evidence>
<dbReference type="GO" id="GO:0045259">
    <property type="term" value="C:proton-transporting ATP synthase complex"/>
    <property type="evidence" value="ECO:0007669"/>
    <property type="project" value="UniProtKB-KW"/>
</dbReference>
<gene>
    <name evidence="7 8" type="primary">atpH</name>
    <name evidence="8" type="ORF">E5Z56_00480</name>
</gene>
<accession>A0A4P8XSP3</accession>